<reference evidence="2" key="1">
    <citation type="journal article" date="2023" name="Mol. Phylogenet. Evol.">
        <title>Genome-scale phylogeny and comparative genomics of the fungal order Sordariales.</title>
        <authorList>
            <person name="Hensen N."/>
            <person name="Bonometti L."/>
            <person name="Westerberg I."/>
            <person name="Brannstrom I.O."/>
            <person name="Guillou S."/>
            <person name="Cros-Aarteil S."/>
            <person name="Calhoun S."/>
            <person name="Haridas S."/>
            <person name="Kuo A."/>
            <person name="Mondo S."/>
            <person name="Pangilinan J."/>
            <person name="Riley R."/>
            <person name="LaButti K."/>
            <person name="Andreopoulos B."/>
            <person name="Lipzen A."/>
            <person name="Chen C."/>
            <person name="Yan M."/>
            <person name="Daum C."/>
            <person name="Ng V."/>
            <person name="Clum A."/>
            <person name="Steindorff A."/>
            <person name="Ohm R.A."/>
            <person name="Martin F."/>
            <person name="Silar P."/>
            <person name="Natvig D.O."/>
            <person name="Lalanne C."/>
            <person name="Gautier V."/>
            <person name="Ament-Velasquez S.L."/>
            <person name="Kruys A."/>
            <person name="Hutchinson M.I."/>
            <person name="Powell A.J."/>
            <person name="Barry K."/>
            <person name="Miller A.N."/>
            <person name="Grigoriev I.V."/>
            <person name="Debuchy R."/>
            <person name="Gladieux P."/>
            <person name="Hiltunen Thoren M."/>
            <person name="Johannesson H."/>
        </authorList>
    </citation>
    <scope>NUCLEOTIDE SEQUENCE</scope>
    <source>
        <strain evidence="2">CBS 892.96</strain>
    </source>
</reference>
<feature type="signal peptide" evidence="1">
    <location>
        <begin position="1"/>
        <end position="19"/>
    </location>
</feature>
<dbReference type="EMBL" id="MU866456">
    <property type="protein sequence ID" value="KAK4172183.1"/>
    <property type="molecule type" value="Genomic_DNA"/>
</dbReference>
<dbReference type="AlphaFoldDB" id="A0AAN6VZM7"/>
<reference evidence="2" key="2">
    <citation type="submission" date="2023-05" db="EMBL/GenBank/DDBJ databases">
        <authorList>
            <consortium name="Lawrence Berkeley National Laboratory"/>
            <person name="Steindorff A."/>
            <person name="Hensen N."/>
            <person name="Bonometti L."/>
            <person name="Westerberg I."/>
            <person name="Brannstrom I.O."/>
            <person name="Guillou S."/>
            <person name="Cros-Aarteil S."/>
            <person name="Calhoun S."/>
            <person name="Haridas S."/>
            <person name="Kuo A."/>
            <person name="Mondo S."/>
            <person name="Pangilinan J."/>
            <person name="Riley R."/>
            <person name="Labutti K."/>
            <person name="Andreopoulos B."/>
            <person name="Lipzen A."/>
            <person name="Chen C."/>
            <person name="Yanf M."/>
            <person name="Daum C."/>
            <person name="Ng V."/>
            <person name="Clum A."/>
            <person name="Ohm R."/>
            <person name="Martin F."/>
            <person name="Silar P."/>
            <person name="Natvig D."/>
            <person name="Lalanne C."/>
            <person name="Gautier V."/>
            <person name="Ament-Velasquez S.L."/>
            <person name="Kruys A."/>
            <person name="Hutchinson M.I."/>
            <person name="Powell A.J."/>
            <person name="Barry K."/>
            <person name="Miller A.N."/>
            <person name="Grigoriev I.V."/>
            <person name="Debuchy R."/>
            <person name="Gladieux P."/>
            <person name="Thoren M.H."/>
            <person name="Johannesson H."/>
        </authorList>
    </citation>
    <scope>NUCLEOTIDE SEQUENCE</scope>
    <source>
        <strain evidence="2">CBS 892.96</strain>
    </source>
</reference>
<organism evidence="2 3">
    <name type="scientific">Triangularia setosa</name>
    <dbReference type="NCBI Taxonomy" id="2587417"/>
    <lineage>
        <taxon>Eukaryota</taxon>
        <taxon>Fungi</taxon>
        <taxon>Dikarya</taxon>
        <taxon>Ascomycota</taxon>
        <taxon>Pezizomycotina</taxon>
        <taxon>Sordariomycetes</taxon>
        <taxon>Sordariomycetidae</taxon>
        <taxon>Sordariales</taxon>
        <taxon>Podosporaceae</taxon>
        <taxon>Triangularia</taxon>
    </lineage>
</organism>
<accession>A0AAN6VZM7</accession>
<keyword evidence="1" id="KW-0732">Signal</keyword>
<evidence type="ECO:0000256" key="1">
    <source>
        <dbReference type="SAM" id="SignalP"/>
    </source>
</evidence>
<gene>
    <name evidence="2" type="ORF">QBC36DRAFT_390617</name>
</gene>
<sequence>MKQGLTLLSAFAWLQIASAACCRSNKCFKAIANPLVNGQQDCSSLIETLTVTAYVTTITETATETPTVYATLVETDISTETVSSTIATETLLNTVSTAVTAATTTQRSVVRVTRAYDTVTVFVTSTTTILASAETGIAERAADTELATSSGIPTSYIPSYASAHCPSWDKYVSACECAGVTQETLTASPSTATVTVTFTESAVPITISVPTTISTTATIVELITATETGTRTNIASLTATVSTTVTQNVLVIGLTTTVTSTIIQTTVVTPVETCKSNVGNFQAVATQYANTERYVFAQLNNGMAGLYGASGVNPDSYRDGYLATIAWVNPGTTGTMPLQVRTGAEVKGCVNSVTGGKKNILICGTSVYLSTGDGSETGLTCTRMYPKIIPV</sequence>
<feature type="chain" id="PRO_5042879168" evidence="1">
    <location>
        <begin position="20"/>
        <end position="391"/>
    </location>
</feature>
<protein>
    <submittedName>
        <fullName evidence="2">Uncharacterized protein</fullName>
    </submittedName>
</protein>
<comment type="caution">
    <text evidence="2">The sequence shown here is derived from an EMBL/GenBank/DDBJ whole genome shotgun (WGS) entry which is preliminary data.</text>
</comment>
<evidence type="ECO:0000313" key="2">
    <source>
        <dbReference type="EMBL" id="KAK4172183.1"/>
    </source>
</evidence>
<name>A0AAN6VZM7_9PEZI</name>
<evidence type="ECO:0000313" key="3">
    <source>
        <dbReference type="Proteomes" id="UP001302321"/>
    </source>
</evidence>
<dbReference type="PROSITE" id="PS51257">
    <property type="entry name" value="PROKAR_LIPOPROTEIN"/>
    <property type="match status" value="1"/>
</dbReference>
<keyword evidence="3" id="KW-1185">Reference proteome</keyword>
<dbReference type="Proteomes" id="UP001302321">
    <property type="component" value="Unassembled WGS sequence"/>
</dbReference>
<proteinExistence type="predicted"/>